<feature type="transmembrane region" description="Helical" evidence="10">
    <location>
        <begin position="2050"/>
        <end position="2072"/>
    </location>
</feature>
<dbReference type="GO" id="GO:0008270">
    <property type="term" value="F:zinc ion binding"/>
    <property type="evidence" value="ECO:0007669"/>
    <property type="project" value="UniProtKB-KW"/>
</dbReference>
<dbReference type="SUPFAM" id="SSF52540">
    <property type="entry name" value="P-loop containing nucleoside triphosphate hydrolases"/>
    <property type="match status" value="2"/>
</dbReference>
<feature type="compositionally biased region" description="Polar residues" evidence="9">
    <location>
        <begin position="333"/>
        <end position="348"/>
    </location>
</feature>
<feature type="compositionally biased region" description="Polar residues" evidence="9">
    <location>
        <begin position="270"/>
        <end position="291"/>
    </location>
</feature>
<feature type="transmembrane region" description="Helical" evidence="10">
    <location>
        <begin position="769"/>
        <end position="791"/>
    </location>
</feature>
<feature type="domain" description="ABC transporter" evidence="13">
    <location>
        <begin position="1389"/>
        <end position="1617"/>
    </location>
</feature>
<dbReference type="InterPro" id="IPR000571">
    <property type="entry name" value="Znf_CCCH"/>
</dbReference>
<dbReference type="InterPro" id="IPR027417">
    <property type="entry name" value="P-loop_NTPase"/>
</dbReference>
<evidence type="ECO:0000259" key="11">
    <source>
        <dbReference type="PROSITE" id="PS50103"/>
    </source>
</evidence>
<dbReference type="OrthoDB" id="3639251at2759"/>
<sequence length="2551" mass="288560">MTGGKVCQFFLQGKCKYGDNCWNVHSNQGGPFGGKSNNQGPFGGKQNNVFGGGGFGNKNNNPFNRNQSKQVQTIKDMSTPEIIDHVKSEMNTWEQSKMWPFSCFSISKDLPTFPELNDMSPEELRAEAYEAQATNSFPAYQQKFSTLAAEFTKKRNQLKNPDHMVKQNLTKVIESQLQTLNNSSQSSGGSNIFGQTVFGQTSMQNQQNASSTLFGKPAPSTGGFGQPAPSTGGFGQPAPNTGGFGQPANSFLKPAAASGGFGQPSSFGSLNPTPAQSTIGFQTPGKTFGSSPQQPVQPLQPAAPLQQTPPTNLSFGGMNQAAQNPIAQNPIAQSQPAQNTALPNSSSTENEDPLYSKLSALNPDELRQFQASEFSLDSLPLKPPPKELCTQMNRFLLPVVSKPLAQEIKYGSKGCMSNSTLKLPSDDFCSKIENKTECIYKQINGSESYVCEWGYTGQGVQYEIVAGTAFIVIYTFAGIPLGSLADRYNRKIILSIAIFVWSVATVLTGVIRKYWQLVLLRFLLGIGEAGCTPFAISIISDYFHTNVRGTAIGVYNWGLYMGYSLAFTLGDFIVDLNINGQGWRWVFILGGLPGVVLSGIILLSLKEPKRGDSNSNSSQTSDEQSYDELDNEDEPLLAAAVCKEDGHIVTINENKRFSQFLSAVKVFLRPSLLLLLLAGSIRNSGGYVWAFNTQPFFESLGQTRKQIGTFMSWIPLVGGSLGVLFGGLLSDLVVKRYGTYMRLAVLIVSQILAAPFAAGALWLHTPLAYFSLIPSNVIGEIFVSVALVVVVELVPSNLRSLSVAIYLFVITNIGGNAPLLVPVVQKALEKSFDKILALRITLTLLFPGVYVLGSIFFLLTCLVMRREVIKRRGNDESEAQRHFKDIFFNKKMNKTEAEISQTKNSGKPKTPKKTAFSCLRICYKLFILVLKNFKLHFRRRKIALGMLVIPVIASFTFVLLALKEIGGINNREDSIRDALTKTTLNVSCIPYVTNVTIGYRAQIIKQAEIIHVLGYLINQGRDAEMKVKMQQISKKELSEKEMRKYLFVILWSKSIYEYTLTLPLLSADGKLFELKGKTIDFTDQEYSLPYELSCYQYLVDQTIIQLHNGTNTLERKVTISRILNSGNTLINSHYLLKYSVFWMHLSLSFLIFITLSDLLSERKSGRRDFLITLGANGSLQTLSWIVKSFLIAVLIPVIFLIGLKIPIKGISIVNYTSVGVYLFFSIIYCFGIVSFMFLGSLLYSNLKLAHYFWAIIHMILQLPISLYIIDDYEKLDRNLKLALSFNPCMFLHFSFHLIAKYEILDTAFSFDNLLHRLPEDNVSGIELVMSSLISICIVSFMYLIINNYERIKLSKTLRFLNCARNSNSQLPPANSDNLFESMNSSSANITLQNISRYYGRKAALRNISIKIKENCITAFYGYSGCGKSTLMNILSGLDRSYIGEMFFRDYLGKKRSVSKNGEIGFCPPKLSLYSSLSIREHIKLAMNLKGVKCSEESMENLLVKYNIDKDLSELYKDLSKINQKKLCLLLALTGPTEILIIDEPTVGLKINQIRDIWKILNRERKDGKTIIIATHFLEEAEILSDTIAFMSEGVIKCYSSLADLEKKLDENYRLKITKDPFKIFNYAKINEFMNENMRDCSILEENSLEQIWTIPKENFDSLPKLIGFFEEDSIKDNIGFSHYVLKTPSIEDFFHKISNMESSMSLSSGSLYFGSFKKYSSAFIFFNHLNAMMMKRRAFFKRKPWTLFSSLIIANLFLILIAISSADIFRKNSLLTFRRLKRTTDIDIQPSRFHNAQHLIAYQRAENEDFTSFLYQSYRDFGIISRVEKVKSKAKLTSIILQSNDSNSDKKNNWKYETVFWIDEQDNIEIYYGSRYTLSRFFALNVLSNAFIKKNGQEMPIRMHFKTFEIDLNDNFKESNKEEPKFLEIMCHFNDWYYAVTCSICIGICIVISLIPSFILIIKEEIYGFKDTQILCGLSIRCYWLSNLLVDTIIASSPLLLIVPYTIYNGSLILSNASSALIILVFFYEIAFISFIHLTIAVLPNSFISSAIVTVLNIVVLIFFQNFSLLFWSEIIKWRIVPVPSIQYIYSLLHPSNSLTNGLIKLFNRKYCNTLNLPYFHSNLFGIYSDVITLIIQILVYQILILRIDYGSFKSFFKYTKSNRKNRKISKRTISREGEFQVQSEAVIKSASELQQNPKETVHNHEKKVKNNLRASIKKKAIVFNEIGQKLSTTEIGPLTLAVDLNDSLGILGKYRHRRTELLNMIVGKRRFSKGSLYVNGKNVNEDLANIYKEIDYIPACFPLLNELTLRETLTTIAQLCGYRNSSIYELVENILNSISSSDFGDFLIRNISKGRKKLLRHGISLLKEPILLLVDEPSVALDNCKKKIVWNLLSNFIRDGKTLIINTQNMEEYEILCNKCAIISNGHLICYGDKDFLIEHFTSGYKINLKLGKNHKTPFDIRLKSFDKQWASIENKKVCLKDNGNIEILLQSPSINWFEIFQTLKYCMTNYGIEHLSIQKRSIKDVRNFILYKEKEDAEEKSDPVYDDKM</sequence>
<evidence type="ECO:0000313" key="15">
    <source>
        <dbReference type="Proteomes" id="UP000549394"/>
    </source>
</evidence>
<feature type="transmembrane region" description="Helical" evidence="10">
    <location>
        <begin position="942"/>
        <end position="962"/>
    </location>
</feature>
<keyword evidence="8" id="KW-0862">Zinc</keyword>
<feature type="transmembrane region" description="Helical" evidence="10">
    <location>
        <begin position="803"/>
        <end position="824"/>
    </location>
</feature>
<evidence type="ECO:0000256" key="6">
    <source>
        <dbReference type="ARBA" id="ARBA00023136"/>
    </source>
</evidence>
<gene>
    <name evidence="14" type="ORF">DGYR_LOCUS4528</name>
</gene>
<dbReference type="GO" id="GO:0016020">
    <property type="term" value="C:membrane"/>
    <property type="evidence" value="ECO:0007669"/>
    <property type="project" value="UniProtKB-SubCell"/>
</dbReference>
<dbReference type="InterPro" id="IPR011701">
    <property type="entry name" value="MFS"/>
</dbReference>
<evidence type="ECO:0000256" key="1">
    <source>
        <dbReference type="ARBA" id="ARBA00004141"/>
    </source>
</evidence>
<evidence type="ECO:0000256" key="4">
    <source>
        <dbReference type="ARBA" id="ARBA00022737"/>
    </source>
</evidence>
<evidence type="ECO:0000313" key="14">
    <source>
        <dbReference type="EMBL" id="CAD5115834.1"/>
    </source>
</evidence>
<feature type="compositionally biased region" description="Low complexity" evidence="9">
    <location>
        <begin position="254"/>
        <end position="269"/>
    </location>
</feature>
<feature type="transmembrane region" description="Helical" evidence="10">
    <location>
        <begin position="492"/>
        <end position="511"/>
    </location>
</feature>
<feature type="domain" description="ABC transporter" evidence="13">
    <location>
        <begin position="2217"/>
        <end position="2451"/>
    </location>
</feature>
<feature type="transmembrane region" description="Helical" evidence="10">
    <location>
        <begin position="464"/>
        <end position="485"/>
    </location>
</feature>
<feature type="domain" description="Major facilitator superfamily (MFS) profile" evidence="12">
    <location>
        <begin position="419"/>
        <end position="865"/>
    </location>
</feature>
<comment type="caution">
    <text evidence="14">The sequence shown here is derived from an EMBL/GenBank/DDBJ whole genome shotgun (WGS) entry which is preliminary data.</text>
</comment>
<dbReference type="PANTHER" id="PTHR19229:SF36">
    <property type="entry name" value="ATP-BINDING CASSETTE SUB-FAMILY A MEMBER 2"/>
    <property type="match status" value="1"/>
</dbReference>
<reference evidence="14 15" key="1">
    <citation type="submission" date="2020-08" db="EMBL/GenBank/DDBJ databases">
        <authorList>
            <person name="Hejnol A."/>
        </authorList>
    </citation>
    <scope>NUCLEOTIDE SEQUENCE [LARGE SCALE GENOMIC DNA]</scope>
</reference>
<dbReference type="Proteomes" id="UP000549394">
    <property type="component" value="Unassembled WGS sequence"/>
</dbReference>
<dbReference type="Pfam" id="PF12698">
    <property type="entry name" value="ABC2_membrane_3"/>
    <property type="match status" value="1"/>
</dbReference>
<keyword evidence="8" id="KW-0863">Zinc-finger</keyword>
<dbReference type="EMBL" id="CAJFCJ010000006">
    <property type="protein sequence ID" value="CAD5115834.1"/>
    <property type="molecule type" value="Genomic_DNA"/>
</dbReference>
<dbReference type="InterPro" id="IPR003439">
    <property type="entry name" value="ABC_transporter-like_ATP-bd"/>
</dbReference>
<feature type="transmembrane region" description="Helical" evidence="10">
    <location>
        <begin position="1983"/>
        <end position="2008"/>
    </location>
</feature>
<feature type="transmembrane region" description="Helical" evidence="10">
    <location>
        <begin position="1250"/>
        <end position="1269"/>
    </location>
</feature>
<keyword evidence="3 10" id="KW-0812">Transmembrane</keyword>
<feature type="transmembrane region" description="Helical" evidence="10">
    <location>
        <begin position="666"/>
        <end position="690"/>
    </location>
</feature>
<dbReference type="GO" id="GO:0140359">
    <property type="term" value="F:ABC-type transporter activity"/>
    <property type="evidence" value="ECO:0007669"/>
    <property type="project" value="InterPro"/>
</dbReference>
<evidence type="ECO:0000259" key="13">
    <source>
        <dbReference type="PROSITE" id="PS50893"/>
    </source>
</evidence>
<protein>
    <submittedName>
        <fullName evidence="14">DgyrCDS4772</fullName>
    </submittedName>
</protein>
<feature type="transmembrane region" description="Helical" evidence="10">
    <location>
        <begin position="1215"/>
        <end position="1238"/>
    </location>
</feature>
<feature type="transmembrane region" description="Helical" evidence="10">
    <location>
        <begin position="710"/>
        <end position="729"/>
    </location>
</feature>
<dbReference type="SUPFAM" id="SSF103473">
    <property type="entry name" value="MFS general substrate transporter"/>
    <property type="match status" value="1"/>
</dbReference>
<dbReference type="PROSITE" id="PS50103">
    <property type="entry name" value="ZF_C3H1"/>
    <property type="match status" value="1"/>
</dbReference>
<feature type="transmembrane region" description="Helical" evidence="10">
    <location>
        <begin position="1936"/>
        <end position="1962"/>
    </location>
</feature>
<evidence type="ECO:0000256" key="2">
    <source>
        <dbReference type="ARBA" id="ARBA00022448"/>
    </source>
</evidence>
<feature type="transmembrane region" description="Helical" evidence="10">
    <location>
        <begin position="844"/>
        <end position="864"/>
    </location>
</feature>
<comment type="similarity">
    <text evidence="7">Belongs to the major facilitator superfamily. Spinster (TC 2.A.1.49) family.</text>
</comment>
<name>A0A7I8VKL4_9ANNE</name>
<dbReference type="CDD" id="cd17328">
    <property type="entry name" value="MFS_spinster_like"/>
    <property type="match status" value="1"/>
</dbReference>
<evidence type="ECO:0000256" key="9">
    <source>
        <dbReference type="SAM" id="MobiDB-lite"/>
    </source>
</evidence>
<dbReference type="InterPro" id="IPR020846">
    <property type="entry name" value="MFS_dom"/>
</dbReference>
<dbReference type="Pfam" id="PF00005">
    <property type="entry name" value="ABC_tran"/>
    <property type="match status" value="2"/>
</dbReference>
<keyword evidence="2" id="KW-0813">Transport</keyword>
<feature type="region of interest" description="Disordered" evidence="9">
    <location>
        <begin position="32"/>
        <end position="65"/>
    </location>
</feature>
<feature type="transmembrane region" description="Helical" evidence="10">
    <location>
        <begin position="741"/>
        <end position="763"/>
    </location>
</feature>
<feature type="zinc finger region" description="C3H1-type" evidence="8">
    <location>
        <begin position="1"/>
        <end position="28"/>
    </location>
</feature>
<feature type="compositionally biased region" description="Low complexity" evidence="9">
    <location>
        <begin position="292"/>
        <end position="311"/>
    </location>
</feature>
<proteinExistence type="inferred from homology"/>
<feature type="domain" description="C3H1-type" evidence="11">
    <location>
        <begin position="1"/>
        <end position="28"/>
    </location>
</feature>
<feature type="transmembrane region" description="Helical" evidence="10">
    <location>
        <begin position="585"/>
        <end position="605"/>
    </location>
</feature>
<dbReference type="InterPro" id="IPR044770">
    <property type="entry name" value="MFS_spinster-like"/>
</dbReference>
<feature type="transmembrane region" description="Helical" evidence="10">
    <location>
        <begin position="2020"/>
        <end position="2043"/>
    </location>
</feature>
<evidence type="ECO:0000256" key="10">
    <source>
        <dbReference type="SAM" id="Phobius"/>
    </source>
</evidence>
<feature type="transmembrane region" description="Helical" evidence="10">
    <location>
        <begin position="1744"/>
        <end position="1763"/>
    </location>
</feature>
<dbReference type="Pfam" id="PF07690">
    <property type="entry name" value="MFS_1"/>
    <property type="match status" value="1"/>
</dbReference>
<dbReference type="GO" id="GO:0005319">
    <property type="term" value="F:lipid transporter activity"/>
    <property type="evidence" value="ECO:0007669"/>
    <property type="project" value="TreeGrafter"/>
</dbReference>
<dbReference type="GO" id="GO:0016887">
    <property type="term" value="F:ATP hydrolysis activity"/>
    <property type="evidence" value="ECO:0007669"/>
    <property type="project" value="InterPro"/>
</dbReference>
<keyword evidence="8" id="KW-0479">Metal-binding</keyword>
<feature type="transmembrane region" description="Helical" evidence="10">
    <location>
        <begin position="1281"/>
        <end position="1304"/>
    </location>
</feature>
<keyword evidence="15" id="KW-1185">Reference proteome</keyword>
<keyword evidence="5 10" id="KW-1133">Transmembrane helix</keyword>
<dbReference type="GO" id="GO:0005524">
    <property type="term" value="F:ATP binding"/>
    <property type="evidence" value="ECO:0007669"/>
    <property type="project" value="InterPro"/>
</dbReference>
<evidence type="ECO:0000256" key="7">
    <source>
        <dbReference type="ARBA" id="ARBA00024338"/>
    </source>
</evidence>
<dbReference type="Gene3D" id="1.20.1250.20">
    <property type="entry name" value="MFS general substrate transporter like domains"/>
    <property type="match status" value="1"/>
</dbReference>
<evidence type="ECO:0000256" key="5">
    <source>
        <dbReference type="ARBA" id="ARBA00022989"/>
    </source>
</evidence>
<dbReference type="PANTHER" id="PTHR19229">
    <property type="entry name" value="ATP-BINDING CASSETTE TRANSPORTER SUBFAMILY A ABCA"/>
    <property type="match status" value="1"/>
</dbReference>
<feature type="region of interest" description="Disordered" evidence="9">
    <location>
        <begin position="333"/>
        <end position="354"/>
    </location>
</feature>
<feature type="transmembrane region" description="Helical" evidence="10">
    <location>
        <begin position="517"/>
        <end position="540"/>
    </location>
</feature>
<dbReference type="PROSITE" id="PS50850">
    <property type="entry name" value="MFS"/>
    <property type="match status" value="1"/>
</dbReference>
<evidence type="ECO:0000259" key="12">
    <source>
        <dbReference type="PROSITE" id="PS50850"/>
    </source>
</evidence>
<feature type="transmembrane region" description="Helical" evidence="10">
    <location>
        <begin position="1324"/>
        <end position="1345"/>
    </location>
</feature>
<dbReference type="InterPro" id="IPR013525">
    <property type="entry name" value="ABC2_TM"/>
</dbReference>
<dbReference type="PROSITE" id="PS50893">
    <property type="entry name" value="ABC_TRANSPORTER_2"/>
    <property type="match status" value="2"/>
</dbReference>
<dbReference type="Gene3D" id="3.40.50.300">
    <property type="entry name" value="P-loop containing nucleotide triphosphate hydrolases"/>
    <property type="match status" value="2"/>
</dbReference>
<organism evidence="14 15">
    <name type="scientific">Dimorphilus gyrociliatus</name>
    <dbReference type="NCBI Taxonomy" id="2664684"/>
    <lineage>
        <taxon>Eukaryota</taxon>
        <taxon>Metazoa</taxon>
        <taxon>Spiralia</taxon>
        <taxon>Lophotrochozoa</taxon>
        <taxon>Annelida</taxon>
        <taxon>Polychaeta</taxon>
        <taxon>Polychaeta incertae sedis</taxon>
        <taxon>Dinophilidae</taxon>
        <taxon>Dimorphilus</taxon>
    </lineage>
</organism>
<accession>A0A7I8VKL4</accession>
<evidence type="ECO:0000256" key="8">
    <source>
        <dbReference type="PROSITE-ProRule" id="PRU00723"/>
    </source>
</evidence>
<feature type="region of interest" description="Disordered" evidence="9">
    <location>
        <begin position="205"/>
        <end position="319"/>
    </location>
</feature>
<keyword evidence="6 10" id="KW-0472">Membrane</keyword>
<comment type="subcellular location">
    <subcellularLocation>
        <location evidence="1">Membrane</location>
        <topology evidence="1">Multi-pass membrane protein</topology>
    </subcellularLocation>
</comment>
<dbReference type="InterPro" id="IPR026082">
    <property type="entry name" value="ABCA"/>
</dbReference>
<dbReference type="InterPro" id="IPR036259">
    <property type="entry name" value="MFS_trans_sf"/>
</dbReference>
<evidence type="ECO:0000256" key="3">
    <source>
        <dbReference type="ARBA" id="ARBA00022692"/>
    </source>
</evidence>
<feature type="transmembrane region" description="Helical" evidence="10">
    <location>
        <begin position="2125"/>
        <end position="2146"/>
    </location>
</feature>
<dbReference type="SMART" id="SM00356">
    <property type="entry name" value="ZnF_C3H1"/>
    <property type="match status" value="1"/>
</dbReference>
<feature type="transmembrane region" description="Helical" evidence="10">
    <location>
        <begin position="1179"/>
        <end position="1203"/>
    </location>
</feature>
<keyword evidence="4" id="KW-0677">Repeat</keyword>
<feature type="transmembrane region" description="Helical" evidence="10">
    <location>
        <begin position="552"/>
        <end position="573"/>
    </location>
</feature>